<dbReference type="PANTHER" id="PTHR43859">
    <property type="entry name" value="ACYL-ACTIVATING ENZYME"/>
    <property type="match status" value="1"/>
</dbReference>
<keyword evidence="5" id="KW-0067">ATP-binding</keyword>
<dbReference type="InterPro" id="IPR045851">
    <property type="entry name" value="AMP-bd_C_sf"/>
</dbReference>
<evidence type="ECO:0000256" key="4">
    <source>
        <dbReference type="ARBA" id="ARBA00022832"/>
    </source>
</evidence>
<evidence type="ECO:0000256" key="5">
    <source>
        <dbReference type="ARBA" id="ARBA00022840"/>
    </source>
</evidence>
<gene>
    <name evidence="9" type="ORF">EURHEDRAFT_388688</name>
</gene>
<dbReference type="Gene3D" id="3.30.300.30">
    <property type="match status" value="1"/>
</dbReference>
<dbReference type="AlphaFoldDB" id="A0A017S8X2"/>
<dbReference type="OrthoDB" id="1882297at2759"/>
<evidence type="ECO:0000256" key="2">
    <source>
        <dbReference type="ARBA" id="ARBA00022598"/>
    </source>
</evidence>
<evidence type="ECO:0000256" key="6">
    <source>
        <dbReference type="ARBA" id="ARBA00023098"/>
    </source>
</evidence>
<dbReference type="Pfam" id="PF13193">
    <property type="entry name" value="AMP-binding_C"/>
    <property type="match status" value="1"/>
</dbReference>
<dbReference type="SUPFAM" id="SSF56801">
    <property type="entry name" value="Acetyl-CoA synthetase-like"/>
    <property type="match status" value="1"/>
</dbReference>
<dbReference type="PROSITE" id="PS00239">
    <property type="entry name" value="RECEPTOR_TYR_KIN_II"/>
    <property type="match status" value="1"/>
</dbReference>
<evidence type="ECO:0000256" key="3">
    <source>
        <dbReference type="ARBA" id="ARBA00022741"/>
    </source>
</evidence>
<feature type="compositionally biased region" description="Basic and acidic residues" evidence="7">
    <location>
        <begin position="180"/>
        <end position="195"/>
    </location>
</feature>
<dbReference type="STRING" id="1388766.A0A017S8X2"/>
<dbReference type="GO" id="GO:0006631">
    <property type="term" value="P:fatty acid metabolic process"/>
    <property type="evidence" value="ECO:0007669"/>
    <property type="project" value="UniProtKB-KW"/>
</dbReference>
<keyword evidence="6" id="KW-0443">Lipid metabolism</keyword>
<evidence type="ECO:0000256" key="7">
    <source>
        <dbReference type="SAM" id="MobiDB-lite"/>
    </source>
</evidence>
<reference evidence="10" key="1">
    <citation type="journal article" date="2014" name="Nat. Commun.">
        <title>Genomic adaptations of the halophilic Dead Sea filamentous fungus Eurotium rubrum.</title>
        <authorList>
            <person name="Kis-Papo T."/>
            <person name="Weig A.R."/>
            <person name="Riley R."/>
            <person name="Persoh D."/>
            <person name="Salamov A."/>
            <person name="Sun H."/>
            <person name="Lipzen A."/>
            <person name="Wasser S.P."/>
            <person name="Rambold G."/>
            <person name="Grigoriev I.V."/>
            <person name="Nevo E."/>
        </authorList>
    </citation>
    <scope>NUCLEOTIDE SEQUENCE [LARGE SCALE GENOMIC DNA]</scope>
    <source>
        <strain evidence="10">CBS 135680</strain>
    </source>
</reference>
<keyword evidence="10" id="KW-1185">Reference proteome</keyword>
<sequence length="195" mass="21646">MARDSSSHAVITEFPVRVIKPDRGSELIDIAKGAMEIGEITPQRNLYAKEYYRDPGATEKLFAGGWIHMGDLAGWHPDGAIQILNRAKDTVNSDGEIISSVAVESILIKHLSIIEAAVIGVPDKGWGGTPMVFITTTPGSIVMDLDVITWTRESSDIGRFRVPQEVHIVQELPKTSTGKMQEKVLREQEEKRRKR</sequence>
<accession>A0A017S8X2</accession>
<dbReference type="Gene3D" id="2.30.38.10">
    <property type="entry name" value="Luciferase, Domain 3"/>
    <property type="match status" value="1"/>
</dbReference>
<dbReference type="HOGENOM" id="CLU_000022_17_3_1"/>
<dbReference type="RefSeq" id="XP_040636293.1">
    <property type="nucleotide sequence ID" value="XM_040779754.1"/>
</dbReference>
<comment type="similarity">
    <text evidence="1">Belongs to the ATP-dependent AMP-binding enzyme family.</text>
</comment>
<keyword evidence="2" id="KW-0436">Ligase</keyword>
<dbReference type="GO" id="GO:0016020">
    <property type="term" value="C:membrane"/>
    <property type="evidence" value="ECO:0007669"/>
    <property type="project" value="InterPro"/>
</dbReference>
<feature type="region of interest" description="Disordered" evidence="7">
    <location>
        <begin position="174"/>
        <end position="195"/>
    </location>
</feature>
<keyword evidence="3" id="KW-0547">Nucleotide-binding</keyword>
<evidence type="ECO:0000313" key="9">
    <source>
        <dbReference type="EMBL" id="EYE92605.1"/>
    </source>
</evidence>
<dbReference type="GO" id="GO:0016874">
    <property type="term" value="F:ligase activity"/>
    <property type="evidence" value="ECO:0007669"/>
    <property type="project" value="UniProtKB-KW"/>
</dbReference>
<dbReference type="EMBL" id="KK088436">
    <property type="protein sequence ID" value="EYE92605.1"/>
    <property type="molecule type" value="Genomic_DNA"/>
</dbReference>
<feature type="non-terminal residue" evidence="9">
    <location>
        <position position="195"/>
    </location>
</feature>
<dbReference type="GO" id="GO:0004714">
    <property type="term" value="F:transmembrane receptor protein tyrosine kinase activity"/>
    <property type="evidence" value="ECO:0007669"/>
    <property type="project" value="InterPro"/>
</dbReference>
<dbReference type="PANTHER" id="PTHR43859:SF4">
    <property type="entry name" value="BUTANOATE--COA LIGASE AAE1-RELATED"/>
    <property type="match status" value="1"/>
</dbReference>
<name>A0A017S8X2_ASPRC</name>
<dbReference type="GO" id="GO:0005524">
    <property type="term" value="F:ATP binding"/>
    <property type="evidence" value="ECO:0007669"/>
    <property type="project" value="UniProtKB-KW"/>
</dbReference>
<dbReference type="Proteomes" id="UP000019804">
    <property type="component" value="Unassembled WGS sequence"/>
</dbReference>
<evidence type="ECO:0000259" key="8">
    <source>
        <dbReference type="Pfam" id="PF13193"/>
    </source>
</evidence>
<dbReference type="InterPro" id="IPR002011">
    <property type="entry name" value="Tyr_kinase_rcpt_2_CS"/>
</dbReference>
<proteinExistence type="inferred from homology"/>
<keyword evidence="4" id="KW-0276">Fatty acid metabolism</keyword>
<evidence type="ECO:0000256" key="1">
    <source>
        <dbReference type="ARBA" id="ARBA00006432"/>
    </source>
</evidence>
<dbReference type="GO" id="GO:0007169">
    <property type="term" value="P:cell surface receptor protein tyrosine kinase signaling pathway"/>
    <property type="evidence" value="ECO:0007669"/>
    <property type="project" value="InterPro"/>
</dbReference>
<protein>
    <submittedName>
        <fullName evidence="9">Acetyl-CoA synthetase-like protein</fullName>
    </submittedName>
</protein>
<evidence type="ECO:0000313" key="10">
    <source>
        <dbReference type="Proteomes" id="UP000019804"/>
    </source>
</evidence>
<organism evidence="9 10">
    <name type="scientific">Aspergillus ruber (strain CBS 135680)</name>
    <dbReference type="NCBI Taxonomy" id="1388766"/>
    <lineage>
        <taxon>Eukaryota</taxon>
        <taxon>Fungi</taxon>
        <taxon>Dikarya</taxon>
        <taxon>Ascomycota</taxon>
        <taxon>Pezizomycotina</taxon>
        <taxon>Eurotiomycetes</taxon>
        <taxon>Eurotiomycetidae</taxon>
        <taxon>Eurotiales</taxon>
        <taxon>Aspergillaceae</taxon>
        <taxon>Aspergillus</taxon>
        <taxon>Aspergillus subgen. Aspergillus</taxon>
    </lineage>
</organism>
<feature type="domain" description="AMP-binding enzyme C-terminal" evidence="8">
    <location>
        <begin position="103"/>
        <end position="179"/>
    </location>
</feature>
<dbReference type="GeneID" id="63694878"/>
<dbReference type="InterPro" id="IPR025110">
    <property type="entry name" value="AMP-bd_C"/>
</dbReference>